<gene>
    <name evidence="2" type="ORF">DFH07DRAFT_777365</name>
</gene>
<dbReference type="GO" id="GO:0046983">
    <property type="term" value="F:protein dimerization activity"/>
    <property type="evidence" value="ECO:0007669"/>
    <property type="project" value="InterPro"/>
</dbReference>
<proteinExistence type="predicted"/>
<dbReference type="InterPro" id="IPR008906">
    <property type="entry name" value="HATC_C_dom"/>
</dbReference>
<comment type="caution">
    <text evidence="2">The sequence shown here is derived from an EMBL/GenBank/DDBJ whole genome shotgun (WGS) entry which is preliminary data.</text>
</comment>
<keyword evidence="3" id="KW-1185">Reference proteome</keyword>
<accession>A0AAD7N409</accession>
<name>A0AAD7N409_9AGAR</name>
<evidence type="ECO:0000259" key="1">
    <source>
        <dbReference type="Pfam" id="PF05699"/>
    </source>
</evidence>
<organism evidence="2 3">
    <name type="scientific">Mycena maculata</name>
    <dbReference type="NCBI Taxonomy" id="230809"/>
    <lineage>
        <taxon>Eukaryota</taxon>
        <taxon>Fungi</taxon>
        <taxon>Dikarya</taxon>
        <taxon>Basidiomycota</taxon>
        <taxon>Agaricomycotina</taxon>
        <taxon>Agaricomycetes</taxon>
        <taxon>Agaricomycetidae</taxon>
        <taxon>Agaricales</taxon>
        <taxon>Marasmiineae</taxon>
        <taxon>Mycenaceae</taxon>
        <taxon>Mycena</taxon>
    </lineage>
</organism>
<protein>
    <recommendedName>
        <fullName evidence="1">HAT C-terminal dimerisation domain-containing protein</fullName>
    </recommendedName>
</protein>
<reference evidence="2" key="1">
    <citation type="submission" date="2023-03" db="EMBL/GenBank/DDBJ databases">
        <title>Massive genome expansion in bonnet fungi (Mycena s.s.) driven by repeated elements and novel gene families across ecological guilds.</title>
        <authorList>
            <consortium name="Lawrence Berkeley National Laboratory"/>
            <person name="Harder C.B."/>
            <person name="Miyauchi S."/>
            <person name="Viragh M."/>
            <person name="Kuo A."/>
            <person name="Thoen E."/>
            <person name="Andreopoulos B."/>
            <person name="Lu D."/>
            <person name="Skrede I."/>
            <person name="Drula E."/>
            <person name="Henrissat B."/>
            <person name="Morin E."/>
            <person name="Kohler A."/>
            <person name="Barry K."/>
            <person name="LaButti K."/>
            <person name="Morin E."/>
            <person name="Salamov A."/>
            <person name="Lipzen A."/>
            <person name="Mereny Z."/>
            <person name="Hegedus B."/>
            <person name="Baldrian P."/>
            <person name="Stursova M."/>
            <person name="Weitz H."/>
            <person name="Taylor A."/>
            <person name="Grigoriev I.V."/>
            <person name="Nagy L.G."/>
            <person name="Martin F."/>
            <person name="Kauserud H."/>
        </authorList>
    </citation>
    <scope>NUCLEOTIDE SEQUENCE</scope>
    <source>
        <strain evidence="2">CBHHK188m</strain>
    </source>
</reference>
<dbReference type="AlphaFoldDB" id="A0AAD7N409"/>
<evidence type="ECO:0000313" key="2">
    <source>
        <dbReference type="EMBL" id="KAJ7743448.1"/>
    </source>
</evidence>
<sequence length="172" mass="19197">MLNDAQLVKHFPTLLKALKACIALLPQLDKKGIHLEEGASYTANRPWEQAFQVLEEEQRQHIVHRKFGLDLVCLFLEFFSQQNGIKRSDSVGMLYEIHTIHFPISSRIARDVLAIRGVSITVECLISSSKDTMSDAWSSMVAATVSATIVAKELLKAGFSEGLNYLEGITIH</sequence>
<evidence type="ECO:0000313" key="3">
    <source>
        <dbReference type="Proteomes" id="UP001215280"/>
    </source>
</evidence>
<dbReference type="Proteomes" id="UP001215280">
    <property type="component" value="Unassembled WGS sequence"/>
</dbReference>
<feature type="domain" description="HAT C-terminal dimerisation" evidence="1">
    <location>
        <begin position="98"/>
        <end position="153"/>
    </location>
</feature>
<dbReference type="EMBL" id="JARJLG010000112">
    <property type="protein sequence ID" value="KAJ7743448.1"/>
    <property type="molecule type" value="Genomic_DNA"/>
</dbReference>
<dbReference type="Pfam" id="PF05699">
    <property type="entry name" value="Dimer_Tnp_hAT"/>
    <property type="match status" value="1"/>
</dbReference>